<dbReference type="Proteomes" id="UP000019141">
    <property type="component" value="Unassembled WGS sequence"/>
</dbReference>
<accession>W4LKB4</accession>
<evidence type="ECO:0008006" key="3">
    <source>
        <dbReference type="Google" id="ProtNLM"/>
    </source>
</evidence>
<dbReference type="PATRIC" id="fig|1429438.4.peg.3679"/>
<dbReference type="InterPro" id="IPR025528">
    <property type="entry name" value="BrnA_antitoxin"/>
</dbReference>
<dbReference type="HOGENOM" id="CLU_140900_1_1_7"/>
<dbReference type="EMBL" id="AZHW01000556">
    <property type="protein sequence ID" value="ETW98422.1"/>
    <property type="molecule type" value="Genomic_DNA"/>
</dbReference>
<comment type="caution">
    <text evidence="1">The sequence shown here is derived from an EMBL/GenBank/DDBJ whole genome shotgun (WGS) entry which is preliminary data.</text>
</comment>
<name>W4LKB4_ENTF1</name>
<protein>
    <recommendedName>
        <fullName evidence="3">3-oxoacyl-ACP synthase</fullName>
    </recommendedName>
</protein>
<organism evidence="1 2">
    <name type="scientific">Entotheonella factor</name>
    <dbReference type="NCBI Taxonomy" id="1429438"/>
    <lineage>
        <taxon>Bacteria</taxon>
        <taxon>Pseudomonadati</taxon>
        <taxon>Nitrospinota/Tectimicrobiota group</taxon>
        <taxon>Candidatus Tectimicrobiota</taxon>
        <taxon>Candidatus Entotheonellia</taxon>
        <taxon>Candidatus Entotheonellales</taxon>
        <taxon>Candidatus Entotheonellaceae</taxon>
        <taxon>Candidatus Entotheonella</taxon>
    </lineage>
</organism>
<dbReference type="Pfam" id="PF14384">
    <property type="entry name" value="BrnA_antitoxin"/>
    <property type="match status" value="1"/>
</dbReference>
<gene>
    <name evidence="1" type="ORF">ETSY1_18850</name>
</gene>
<reference evidence="1 2" key="1">
    <citation type="journal article" date="2014" name="Nature">
        <title>An environmental bacterial taxon with a large and distinct metabolic repertoire.</title>
        <authorList>
            <person name="Wilson M.C."/>
            <person name="Mori T."/>
            <person name="Ruckert C."/>
            <person name="Uria A.R."/>
            <person name="Helf M.J."/>
            <person name="Takada K."/>
            <person name="Gernert C."/>
            <person name="Steffens U.A."/>
            <person name="Heycke N."/>
            <person name="Schmitt S."/>
            <person name="Rinke C."/>
            <person name="Helfrich E.J."/>
            <person name="Brachmann A.O."/>
            <person name="Gurgui C."/>
            <person name="Wakimoto T."/>
            <person name="Kracht M."/>
            <person name="Crusemann M."/>
            <person name="Hentschel U."/>
            <person name="Abe I."/>
            <person name="Matsunaga S."/>
            <person name="Kalinowski J."/>
            <person name="Takeyama H."/>
            <person name="Piel J."/>
        </authorList>
    </citation>
    <scope>NUCLEOTIDE SEQUENCE [LARGE SCALE GENOMIC DNA]</scope>
    <source>
        <strain evidence="2">TSY1</strain>
    </source>
</reference>
<evidence type="ECO:0000313" key="1">
    <source>
        <dbReference type="EMBL" id="ETW98422.1"/>
    </source>
</evidence>
<evidence type="ECO:0000313" key="2">
    <source>
        <dbReference type="Proteomes" id="UP000019141"/>
    </source>
</evidence>
<proteinExistence type="predicted"/>
<dbReference type="AlphaFoldDB" id="W4LKB4"/>
<sequence length="78" mass="9007">MTISKKRLEEHEEIDGNDMPELDDAFWAHAELRLPKPKKGIYLRIDQDILDQLKAEGPGYQTRINAILRAYLEAKSKA</sequence>
<keyword evidence="2" id="KW-1185">Reference proteome</keyword>